<reference evidence="3" key="1">
    <citation type="submission" date="2022-07" db="EMBL/GenBank/DDBJ databases">
        <title>Genome Sequence of Physisporinus lineatus.</title>
        <authorList>
            <person name="Buettner E."/>
        </authorList>
    </citation>
    <scope>NUCLEOTIDE SEQUENCE</scope>
    <source>
        <strain evidence="3">VT162</strain>
    </source>
</reference>
<evidence type="ECO:0000313" key="4">
    <source>
        <dbReference type="Proteomes" id="UP001212997"/>
    </source>
</evidence>
<keyword evidence="4" id="KW-1185">Reference proteome</keyword>
<evidence type="ECO:0000313" key="3">
    <source>
        <dbReference type="EMBL" id="KAJ3477683.1"/>
    </source>
</evidence>
<protein>
    <submittedName>
        <fullName evidence="3">Uncharacterized protein</fullName>
    </submittedName>
</protein>
<evidence type="ECO:0000256" key="1">
    <source>
        <dbReference type="SAM" id="MobiDB-lite"/>
    </source>
</evidence>
<feature type="transmembrane region" description="Helical" evidence="2">
    <location>
        <begin position="12"/>
        <end position="29"/>
    </location>
</feature>
<dbReference type="Pfam" id="PF11927">
    <property type="entry name" value="HODM_asu-like"/>
    <property type="match status" value="1"/>
</dbReference>
<keyword evidence="2" id="KW-1133">Transmembrane helix</keyword>
<dbReference type="AlphaFoldDB" id="A0AAD5UTW0"/>
<feature type="region of interest" description="Disordered" evidence="1">
    <location>
        <begin position="43"/>
        <end position="66"/>
    </location>
</feature>
<proteinExistence type="predicted"/>
<sequence>MGRPFFSDQGVSAISVIGAFSLCLFAFILRNALASRTKKLQNAAKVSEKPTAASKPESREPGGNVTMGIRSMPWDEWIELDQQFVDYHKIRIHRIETRGEHVVKTLPENPGVVGSGHPGGQIKDITVVPLGKTFNLGEEDPMRLSALLIQEDLAIMVEGTDGRYYFQAGAVCIPGWWNMREKLGMALDEIHISGHVPQFETKLNMSMARFFKRMPVDKPVVRNNYTFQVVPEEEKQDELDPIELAWAKTMKGEEDAKDIEVETTSRGLSLFYTFNATRKTDTRAWVVGRYGSLDGLVLKPSTVWLRTERQTLRRLPRSGAIVFTIRVYQTSVERLGKEPGVPGRMASAIRSWSEEVARYKAKGAYEGIVEYLDQCHKEQVEGGVEAPETNHPF</sequence>
<keyword evidence="2" id="KW-0812">Transmembrane</keyword>
<keyword evidence="2" id="KW-0472">Membrane</keyword>
<evidence type="ECO:0000256" key="2">
    <source>
        <dbReference type="SAM" id="Phobius"/>
    </source>
</evidence>
<dbReference type="EMBL" id="JANAWD010000573">
    <property type="protein sequence ID" value="KAJ3477683.1"/>
    <property type="molecule type" value="Genomic_DNA"/>
</dbReference>
<comment type="caution">
    <text evidence="3">The sequence shown here is derived from an EMBL/GenBank/DDBJ whole genome shotgun (WGS) entry which is preliminary data.</text>
</comment>
<accession>A0AAD5UTW0</accession>
<gene>
    <name evidence="3" type="ORF">NLI96_g10294</name>
</gene>
<dbReference type="Proteomes" id="UP001212997">
    <property type="component" value="Unassembled WGS sequence"/>
</dbReference>
<organism evidence="3 4">
    <name type="scientific">Meripilus lineatus</name>
    <dbReference type="NCBI Taxonomy" id="2056292"/>
    <lineage>
        <taxon>Eukaryota</taxon>
        <taxon>Fungi</taxon>
        <taxon>Dikarya</taxon>
        <taxon>Basidiomycota</taxon>
        <taxon>Agaricomycotina</taxon>
        <taxon>Agaricomycetes</taxon>
        <taxon>Polyporales</taxon>
        <taxon>Meripilaceae</taxon>
        <taxon>Meripilus</taxon>
    </lineage>
</organism>
<dbReference type="InterPro" id="IPR021848">
    <property type="entry name" value="HODM_asu-like"/>
</dbReference>
<name>A0AAD5UTW0_9APHY</name>